<dbReference type="EMBL" id="JAJKFW010000004">
    <property type="protein sequence ID" value="MCC9641071.1"/>
    <property type="molecule type" value="Genomic_DNA"/>
</dbReference>
<dbReference type="Proteomes" id="UP001430306">
    <property type="component" value="Unassembled WGS sequence"/>
</dbReference>
<evidence type="ECO:0000256" key="1">
    <source>
        <dbReference type="PROSITE-ProRule" id="PRU00169"/>
    </source>
</evidence>
<dbReference type="SMART" id="SM00448">
    <property type="entry name" value="REC"/>
    <property type="match status" value="1"/>
</dbReference>
<sequence length="152" mass="17446">MKRQRTSVIWILEDNDEDYELLEMALANCEYPVRYVRFTRGTELKQHLHENISRVPDLIYADLRMPGLGGLEILELLKSQERFSSVPRLVFSTSANPKDIAAAYQMGANAYHVKLVETPKMLAKLQQTFSYWLGSVEPLRSNESLLRSDATP</sequence>
<gene>
    <name evidence="3" type="ORF">LOC71_02215</name>
</gene>
<dbReference type="Pfam" id="PF00072">
    <property type="entry name" value="Response_reg"/>
    <property type="match status" value="1"/>
</dbReference>
<dbReference type="RefSeq" id="WP_230270965.1">
    <property type="nucleotide sequence ID" value="NZ_JAJKFW010000004.1"/>
</dbReference>
<dbReference type="InterPro" id="IPR011006">
    <property type="entry name" value="CheY-like_superfamily"/>
</dbReference>
<evidence type="ECO:0000259" key="2">
    <source>
        <dbReference type="PROSITE" id="PS50110"/>
    </source>
</evidence>
<dbReference type="InterPro" id="IPR001789">
    <property type="entry name" value="Sig_transdc_resp-reg_receiver"/>
</dbReference>
<proteinExistence type="predicted"/>
<protein>
    <submittedName>
        <fullName evidence="3">Response regulator</fullName>
    </submittedName>
</protein>
<evidence type="ECO:0000313" key="4">
    <source>
        <dbReference type="Proteomes" id="UP001430306"/>
    </source>
</evidence>
<dbReference type="InterPro" id="IPR052893">
    <property type="entry name" value="TCS_response_regulator"/>
</dbReference>
<dbReference type="PROSITE" id="PS50110">
    <property type="entry name" value="RESPONSE_REGULATORY"/>
    <property type="match status" value="1"/>
</dbReference>
<evidence type="ECO:0000313" key="3">
    <source>
        <dbReference type="EMBL" id="MCC9641071.1"/>
    </source>
</evidence>
<dbReference type="PANTHER" id="PTHR44520">
    <property type="entry name" value="RESPONSE REGULATOR RCP1-RELATED"/>
    <property type="match status" value="1"/>
</dbReference>
<dbReference type="SUPFAM" id="SSF52172">
    <property type="entry name" value="CheY-like"/>
    <property type="match status" value="1"/>
</dbReference>
<feature type="domain" description="Response regulatory" evidence="2">
    <location>
        <begin position="8"/>
        <end position="129"/>
    </location>
</feature>
<name>A0ABS8NBY4_9BACT</name>
<reference evidence="3" key="1">
    <citation type="submission" date="2021-11" db="EMBL/GenBank/DDBJ databases">
        <title>Genome sequence.</title>
        <authorList>
            <person name="Sun Q."/>
        </authorList>
    </citation>
    <scope>NUCLEOTIDE SEQUENCE</scope>
    <source>
        <strain evidence="3">JC740</strain>
    </source>
</reference>
<dbReference type="Gene3D" id="3.40.50.2300">
    <property type="match status" value="1"/>
</dbReference>
<keyword evidence="4" id="KW-1185">Reference proteome</keyword>
<accession>A0ABS8NBY4</accession>
<feature type="modified residue" description="4-aspartylphosphate" evidence="1">
    <location>
        <position position="62"/>
    </location>
</feature>
<comment type="caution">
    <text evidence="3">The sequence shown here is derived from an EMBL/GenBank/DDBJ whole genome shotgun (WGS) entry which is preliminary data.</text>
</comment>
<organism evidence="3 4">
    <name type="scientific">Rhodopirellula halodulae</name>
    <dbReference type="NCBI Taxonomy" id="2894198"/>
    <lineage>
        <taxon>Bacteria</taxon>
        <taxon>Pseudomonadati</taxon>
        <taxon>Planctomycetota</taxon>
        <taxon>Planctomycetia</taxon>
        <taxon>Pirellulales</taxon>
        <taxon>Pirellulaceae</taxon>
        <taxon>Rhodopirellula</taxon>
    </lineage>
</organism>
<keyword evidence="1" id="KW-0597">Phosphoprotein</keyword>